<dbReference type="Gene3D" id="1.20.120.450">
    <property type="entry name" value="dinb family like domain"/>
    <property type="match status" value="1"/>
</dbReference>
<dbReference type="InterPro" id="IPR017517">
    <property type="entry name" value="Maleyloyr_isom"/>
</dbReference>
<proteinExistence type="predicted"/>
<keyword evidence="3" id="KW-1185">Reference proteome</keyword>
<comment type="caution">
    <text evidence="2">The sequence shown here is derived from an EMBL/GenBank/DDBJ whole genome shotgun (WGS) entry which is preliminary data.</text>
</comment>
<dbReference type="EMBL" id="BAABHS010000050">
    <property type="protein sequence ID" value="GAA4993643.1"/>
    <property type="molecule type" value="Genomic_DNA"/>
</dbReference>
<organism evidence="2 3">
    <name type="scientific">Yinghuangia aomiensis</name>
    <dbReference type="NCBI Taxonomy" id="676205"/>
    <lineage>
        <taxon>Bacteria</taxon>
        <taxon>Bacillati</taxon>
        <taxon>Actinomycetota</taxon>
        <taxon>Actinomycetes</taxon>
        <taxon>Kitasatosporales</taxon>
        <taxon>Streptomycetaceae</taxon>
        <taxon>Yinghuangia</taxon>
    </lineage>
</organism>
<protein>
    <recommendedName>
        <fullName evidence="1">Mycothiol-dependent maleylpyruvate isomerase metal-binding domain-containing protein</fullName>
    </recommendedName>
</protein>
<dbReference type="Proteomes" id="UP001500466">
    <property type="component" value="Unassembled WGS sequence"/>
</dbReference>
<evidence type="ECO:0000313" key="3">
    <source>
        <dbReference type="Proteomes" id="UP001500466"/>
    </source>
</evidence>
<feature type="domain" description="Mycothiol-dependent maleylpyruvate isomerase metal-binding" evidence="1">
    <location>
        <begin position="5"/>
        <end position="152"/>
    </location>
</feature>
<reference evidence="3" key="1">
    <citation type="journal article" date="2019" name="Int. J. Syst. Evol. Microbiol.">
        <title>The Global Catalogue of Microorganisms (GCM) 10K type strain sequencing project: providing services to taxonomists for standard genome sequencing and annotation.</title>
        <authorList>
            <consortium name="The Broad Institute Genomics Platform"/>
            <consortium name="The Broad Institute Genome Sequencing Center for Infectious Disease"/>
            <person name="Wu L."/>
            <person name="Ma J."/>
        </authorList>
    </citation>
    <scope>NUCLEOTIDE SEQUENCE [LARGE SCALE GENOMIC DNA]</scope>
    <source>
        <strain evidence="3">JCM 17986</strain>
    </source>
</reference>
<dbReference type="NCBIfam" id="TIGR03083">
    <property type="entry name" value="maleylpyruvate isomerase family mycothiol-dependent enzyme"/>
    <property type="match status" value="1"/>
</dbReference>
<dbReference type="InterPro" id="IPR024344">
    <property type="entry name" value="MDMPI_metal-binding"/>
</dbReference>
<accession>A0ABP9IB17</accession>
<name>A0ABP9IB17_9ACTN</name>
<gene>
    <name evidence="2" type="ORF">GCM10023205_77890</name>
</gene>
<evidence type="ECO:0000259" key="1">
    <source>
        <dbReference type="Pfam" id="PF11716"/>
    </source>
</evidence>
<sequence length="221" mass="23685">MGAFTAEAERLSAGVRGLGDEAWSRPTVCVPWTVRELLGHVTVVVGWLPGMVAGEAPARATVSAVDYYRGDGRFSPESNERRIGLARERAARAAEGDGLAEEFGEVWRLVARLCAAEPEGRVVRTRHGDPMLLTDFLVTRVVEVAVHGLDLAAAVGREPWLSESAGDLLAHLLLGPEGLAAVDVLGWDRVTFLRKATGRVPLSGAETAEVERAGIRWLSLG</sequence>
<dbReference type="Pfam" id="PF11716">
    <property type="entry name" value="MDMPI_N"/>
    <property type="match status" value="1"/>
</dbReference>
<evidence type="ECO:0000313" key="2">
    <source>
        <dbReference type="EMBL" id="GAA4993643.1"/>
    </source>
</evidence>
<dbReference type="SUPFAM" id="SSF109854">
    <property type="entry name" value="DinB/YfiT-like putative metalloenzymes"/>
    <property type="match status" value="1"/>
</dbReference>
<dbReference type="InterPro" id="IPR034660">
    <property type="entry name" value="DinB/YfiT-like"/>
</dbReference>